<accession>A0ABY2R7R5</accession>
<feature type="active site" description="O-(5'-phospho-DNA)-serine intermediate" evidence="4">
    <location>
        <position position="9"/>
    </location>
</feature>
<dbReference type="Proteomes" id="UP000306038">
    <property type="component" value="Unassembled WGS sequence"/>
</dbReference>
<dbReference type="CDD" id="cd03768">
    <property type="entry name" value="SR_ResInv"/>
    <property type="match status" value="1"/>
</dbReference>
<proteinExistence type="predicted"/>
<keyword evidence="2" id="KW-0238">DNA-binding</keyword>
<dbReference type="SUPFAM" id="SSF53041">
    <property type="entry name" value="Resolvase-like"/>
    <property type="match status" value="1"/>
</dbReference>
<sequence length="197" mass="22420">MKARYIRVSTANQKTERQLQKSYPDEKLYIDIISGAIPFKEREKGKELIKDIEKKNIDYISVHSIDRLGRNLFDILDTLELLNNKQITLKVDNLGIESLVKNKPNSAFKLIISVMANIAEMERETLLERQREGIKIAVAKGVYKGRLKGSVETNDQVLEKYKDVVKFLNKGQSLRNTAKLCNVSLGTVQKVKKVLGS</sequence>
<dbReference type="InterPro" id="IPR036162">
    <property type="entry name" value="Resolvase-like_N_sf"/>
</dbReference>
<name>A0ABY2R7R5_9FLAO</name>
<dbReference type="EMBL" id="SDLV01000017">
    <property type="protein sequence ID" value="THV60590.1"/>
    <property type="molecule type" value="Genomic_DNA"/>
</dbReference>
<evidence type="ECO:0000259" key="5">
    <source>
        <dbReference type="PROSITE" id="PS51736"/>
    </source>
</evidence>
<evidence type="ECO:0000256" key="1">
    <source>
        <dbReference type="ARBA" id="ARBA00022908"/>
    </source>
</evidence>
<reference evidence="6 7" key="1">
    <citation type="submission" date="2019-01" db="EMBL/GenBank/DDBJ databases">
        <authorList>
            <person name="B I."/>
            <person name="Ch S."/>
            <person name="Ch V.R."/>
        </authorList>
    </citation>
    <scope>NUCLEOTIDE SEQUENCE [LARGE SCALE GENOMIC DNA]</scope>
    <source>
        <strain evidence="6 7">JC507</strain>
    </source>
</reference>
<evidence type="ECO:0000256" key="3">
    <source>
        <dbReference type="ARBA" id="ARBA00023172"/>
    </source>
</evidence>
<evidence type="ECO:0000313" key="7">
    <source>
        <dbReference type="Proteomes" id="UP000306038"/>
    </source>
</evidence>
<dbReference type="PANTHER" id="PTHR30461">
    <property type="entry name" value="DNA-INVERTASE FROM LAMBDOID PROPHAGE"/>
    <property type="match status" value="1"/>
</dbReference>
<dbReference type="InterPro" id="IPR006119">
    <property type="entry name" value="Resolv_N"/>
</dbReference>
<dbReference type="Gene3D" id="3.40.50.1390">
    <property type="entry name" value="Resolvase, N-terminal catalytic domain"/>
    <property type="match status" value="1"/>
</dbReference>
<dbReference type="PROSITE" id="PS00397">
    <property type="entry name" value="RECOMBINASES_1"/>
    <property type="match status" value="1"/>
</dbReference>
<dbReference type="PANTHER" id="PTHR30461:SF2">
    <property type="entry name" value="SERINE RECOMBINASE PINE-RELATED"/>
    <property type="match status" value="1"/>
</dbReference>
<dbReference type="InterPro" id="IPR006118">
    <property type="entry name" value="Recombinase_CS"/>
</dbReference>
<gene>
    <name evidence="6" type="ORF">EK417_09405</name>
</gene>
<keyword evidence="1" id="KW-0229">DNA integration</keyword>
<feature type="domain" description="Resolvase/invertase-type recombinase catalytic" evidence="5">
    <location>
        <begin position="1"/>
        <end position="141"/>
    </location>
</feature>
<dbReference type="RefSeq" id="WP_136522032.1">
    <property type="nucleotide sequence ID" value="NZ_SDLV01000017.1"/>
</dbReference>
<evidence type="ECO:0000256" key="2">
    <source>
        <dbReference type="ARBA" id="ARBA00023125"/>
    </source>
</evidence>
<dbReference type="Pfam" id="PF00239">
    <property type="entry name" value="Resolvase"/>
    <property type="match status" value="1"/>
</dbReference>
<dbReference type="SMART" id="SM00857">
    <property type="entry name" value="Resolvase"/>
    <property type="match status" value="1"/>
</dbReference>
<evidence type="ECO:0000256" key="4">
    <source>
        <dbReference type="PROSITE-ProRule" id="PRU10137"/>
    </source>
</evidence>
<organism evidence="6 7">
    <name type="scientific">Chryseobacterium candidae</name>
    <dbReference type="NCBI Taxonomy" id="1978493"/>
    <lineage>
        <taxon>Bacteria</taxon>
        <taxon>Pseudomonadati</taxon>
        <taxon>Bacteroidota</taxon>
        <taxon>Flavobacteriia</taxon>
        <taxon>Flavobacteriales</taxon>
        <taxon>Weeksellaceae</taxon>
        <taxon>Chryseobacterium group</taxon>
        <taxon>Chryseobacterium</taxon>
    </lineage>
</organism>
<keyword evidence="3" id="KW-0233">DNA recombination</keyword>
<dbReference type="InterPro" id="IPR050639">
    <property type="entry name" value="SSR_resolvase"/>
</dbReference>
<keyword evidence="7" id="KW-1185">Reference proteome</keyword>
<protein>
    <submittedName>
        <fullName evidence="6">Recombinase family protein</fullName>
    </submittedName>
</protein>
<evidence type="ECO:0000313" key="6">
    <source>
        <dbReference type="EMBL" id="THV60590.1"/>
    </source>
</evidence>
<dbReference type="PROSITE" id="PS51736">
    <property type="entry name" value="RECOMBINASES_3"/>
    <property type="match status" value="1"/>
</dbReference>
<comment type="caution">
    <text evidence="6">The sequence shown here is derived from an EMBL/GenBank/DDBJ whole genome shotgun (WGS) entry which is preliminary data.</text>
</comment>